<proteinExistence type="predicted"/>
<comment type="caution">
    <text evidence="3">The sequence shown here is derived from an EMBL/GenBank/DDBJ whole genome shotgun (WGS) entry which is preliminary data.</text>
</comment>
<dbReference type="InterPro" id="IPR013087">
    <property type="entry name" value="Znf_C2H2_type"/>
</dbReference>
<feature type="domain" description="C2H2-type" evidence="2">
    <location>
        <begin position="39"/>
        <end position="63"/>
    </location>
</feature>
<reference evidence="3 4" key="1">
    <citation type="journal article" date="2020" name="Genome Biol. Evol.">
        <title>Comparative genomics of Sclerotiniaceae.</title>
        <authorList>
            <person name="Valero Jimenez C.A."/>
            <person name="Steentjes M."/>
            <person name="Scholten O.E."/>
            <person name="Van Kan J.A.L."/>
        </authorList>
    </citation>
    <scope>NUCLEOTIDE SEQUENCE [LARGE SCALE GENOMIC DNA]</scope>
    <source>
        <strain evidence="3 4">B1</strain>
    </source>
</reference>
<keyword evidence="1" id="KW-0479">Metal-binding</keyword>
<evidence type="ECO:0000313" key="4">
    <source>
        <dbReference type="Proteomes" id="UP000783213"/>
    </source>
</evidence>
<dbReference type="PROSITE" id="PS50157">
    <property type="entry name" value="ZINC_FINGER_C2H2_2"/>
    <property type="match status" value="1"/>
</dbReference>
<evidence type="ECO:0000256" key="1">
    <source>
        <dbReference type="PROSITE-ProRule" id="PRU00042"/>
    </source>
</evidence>
<dbReference type="SMART" id="SM00355">
    <property type="entry name" value="ZnF_C2H2"/>
    <property type="match status" value="1"/>
</dbReference>
<evidence type="ECO:0000313" key="3">
    <source>
        <dbReference type="EMBL" id="KAF7915679.1"/>
    </source>
</evidence>
<dbReference type="EMBL" id="RCSX01000043">
    <property type="protein sequence ID" value="KAF7915679.1"/>
    <property type="molecule type" value="Genomic_DNA"/>
</dbReference>
<keyword evidence="1" id="KW-0863">Zinc-finger</keyword>
<dbReference type="Gene3D" id="3.30.160.60">
    <property type="entry name" value="Classic Zinc Finger"/>
    <property type="match status" value="1"/>
</dbReference>
<organism evidence="3 4">
    <name type="scientific">Botrytis deweyae</name>
    <dbReference type="NCBI Taxonomy" id="2478750"/>
    <lineage>
        <taxon>Eukaryota</taxon>
        <taxon>Fungi</taxon>
        <taxon>Dikarya</taxon>
        <taxon>Ascomycota</taxon>
        <taxon>Pezizomycotina</taxon>
        <taxon>Leotiomycetes</taxon>
        <taxon>Helotiales</taxon>
        <taxon>Sclerotiniaceae</taxon>
        <taxon>Botrytis</taxon>
    </lineage>
</organism>
<sequence>MDDETRGSRWANLHKNLVATPPAPLTESSVNDTAPNLEFDCHYIGCGRFFVRQDKLNDHMKRHGAPLESTLEPLGIYSNKEEFMKHLQIDHETFALMEARFLARPFTK</sequence>
<dbReference type="PROSITE" id="PS00028">
    <property type="entry name" value="ZINC_FINGER_C2H2_1"/>
    <property type="match status" value="1"/>
</dbReference>
<protein>
    <recommendedName>
        <fullName evidence="2">C2H2-type domain-containing protein</fullName>
    </recommendedName>
</protein>
<keyword evidence="1" id="KW-0862">Zinc</keyword>
<dbReference type="Pfam" id="PF00096">
    <property type="entry name" value="zf-C2H2"/>
    <property type="match status" value="1"/>
</dbReference>
<keyword evidence="4" id="KW-1185">Reference proteome</keyword>
<gene>
    <name evidence="3" type="ORF">EAE98_011022</name>
</gene>
<dbReference type="Proteomes" id="UP000783213">
    <property type="component" value="Unassembled WGS sequence"/>
</dbReference>
<name>A0ABQ7I7L9_9HELO</name>
<dbReference type="GeneID" id="62237793"/>
<dbReference type="RefSeq" id="XP_038805009.1">
    <property type="nucleotide sequence ID" value="XM_038958644.1"/>
</dbReference>
<accession>A0ABQ7I7L9</accession>
<evidence type="ECO:0000259" key="2">
    <source>
        <dbReference type="PROSITE" id="PS50157"/>
    </source>
</evidence>